<dbReference type="PRINTS" id="PR00077">
    <property type="entry name" value="GPDHDRGNASE"/>
</dbReference>
<keyword evidence="13" id="KW-0547">Nucleotide-binding</keyword>
<evidence type="ECO:0000256" key="7">
    <source>
        <dbReference type="ARBA" id="ARBA00023209"/>
    </source>
</evidence>
<feature type="binding site" evidence="13">
    <location>
        <position position="253"/>
    </location>
    <ligand>
        <name>NADPH</name>
        <dbReference type="ChEBI" id="CHEBI:57783"/>
    </ligand>
</feature>
<evidence type="ECO:0000256" key="13">
    <source>
        <dbReference type="HAMAP-Rule" id="MF_00394"/>
    </source>
</evidence>
<keyword evidence="21" id="KW-1185">Reference proteome</keyword>
<dbReference type="NCBIfam" id="NF000942">
    <property type="entry name" value="PRK00094.1-4"/>
    <property type="match status" value="1"/>
</dbReference>
<comment type="catalytic activity">
    <reaction evidence="13">
        <text>sn-glycerol 3-phosphate + NAD(+) = dihydroxyacetone phosphate + NADH + H(+)</text>
        <dbReference type="Rhea" id="RHEA:11092"/>
        <dbReference type="ChEBI" id="CHEBI:15378"/>
        <dbReference type="ChEBI" id="CHEBI:57540"/>
        <dbReference type="ChEBI" id="CHEBI:57597"/>
        <dbReference type="ChEBI" id="CHEBI:57642"/>
        <dbReference type="ChEBI" id="CHEBI:57945"/>
        <dbReference type="EC" id="1.1.1.94"/>
    </reaction>
</comment>
<reference evidence="20 21" key="1">
    <citation type="journal article" date="2011" name="J. Bacteriol.">
        <title>Genome sequence of the verrucomicrobium Opitutus terrae PB90-1, an abundant inhabitant of rice paddy soil ecosystems.</title>
        <authorList>
            <person name="van Passel M.W."/>
            <person name="Kant R."/>
            <person name="Palva A."/>
            <person name="Copeland A."/>
            <person name="Lucas S."/>
            <person name="Lapidus A."/>
            <person name="Glavina del Rio T."/>
            <person name="Pitluck S."/>
            <person name="Goltsman E."/>
            <person name="Clum A."/>
            <person name="Sun H."/>
            <person name="Schmutz J."/>
            <person name="Larimer F.W."/>
            <person name="Land M.L."/>
            <person name="Hauser L."/>
            <person name="Kyrpides N."/>
            <person name="Mikhailova N."/>
            <person name="Richardson P.P."/>
            <person name="Janssen P.H."/>
            <person name="de Vos W.M."/>
            <person name="Smidt H."/>
        </authorList>
    </citation>
    <scope>NUCLEOTIDE SEQUENCE [LARGE SCALE GENOMIC DNA]</scope>
    <source>
        <strain evidence="21">DSM 11246 / JCM 15787 / PB90-1</strain>
    </source>
</reference>
<feature type="binding site" evidence="13">
    <location>
        <position position="106"/>
    </location>
    <ligand>
        <name>sn-glycerol 3-phosphate</name>
        <dbReference type="ChEBI" id="CHEBI:57597"/>
    </ligand>
</feature>
<feature type="domain" description="Glycerol-3-phosphate dehydrogenase NAD-dependent N-terminal" evidence="18">
    <location>
        <begin position="2"/>
        <end position="158"/>
    </location>
</feature>
<dbReference type="InterPro" id="IPR036291">
    <property type="entry name" value="NAD(P)-bd_dom_sf"/>
</dbReference>
<evidence type="ECO:0000256" key="1">
    <source>
        <dbReference type="ARBA" id="ARBA00011009"/>
    </source>
</evidence>
<feature type="binding site" evidence="13">
    <location>
        <position position="106"/>
    </location>
    <ligand>
        <name>NADPH</name>
        <dbReference type="ChEBI" id="CHEBI:57783"/>
    </ligand>
</feature>
<feature type="binding site" evidence="13">
    <location>
        <position position="252"/>
    </location>
    <ligand>
        <name>sn-glycerol 3-phosphate</name>
        <dbReference type="ChEBI" id="CHEBI:57597"/>
    </ligand>
</feature>
<gene>
    <name evidence="13" type="primary">gpsA</name>
    <name evidence="20" type="ordered locus">Oter_2230</name>
</gene>
<dbReference type="GO" id="GO:0051287">
    <property type="term" value="F:NAD binding"/>
    <property type="evidence" value="ECO:0007669"/>
    <property type="project" value="InterPro"/>
</dbReference>
<dbReference type="Pfam" id="PF07479">
    <property type="entry name" value="NAD_Gly3P_dh_C"/>
    <property type="match status" value="1"/>
</dbReference>
<dbReference type="STRING" id="452637.Oter_2230"/>
<dbReference type="FunFam" id="1.10.1040.10:FF:000001">
    <property type="entry name" value="Glycerol-3-phosphate dehydrogenase [NAD(P)+]"/>
    <property type="match status" value="1"/>
</dbReference>
<name>B1ZPR0_OPITP</name>
<feature type="binding site" evidence="13">
    <location>
        <position position="136"/>
    </location>
    <ligand>
        <name>sn-glycerol 3-phosphate</name>
        <dbReference type="ChEBI" id="CHEBI:57597"/>
    </ligand>
</feature>
<evidence type="ECO:0000256" key="9">
    <source>
        <dbReference type="ARBA" id="ARBA00052716"/>
    </source>
</evidence>
<keyword evidence="2 13" id="KW-0444">Lipid biosynthesis</keyword>
<evidence type="ECO:0000256" key="8">
    <source>
        <dbReference type="ARBA" id="ARBA00023264"/>
    </source>
</evidence>
<dbReference type="GO" id="GO:0005829">
    <property type="term" value="C:cytosol"/>
    <property type="evidence" value="ECO:0007669"/>
    <property type="project" value="TreeGrafter"/>
</dbReference>
<evidence type="ECO:0000256" key="14">
    <source>
        <dbReference type="PIRSR" id="PIRSR000114-1"/>
    </source>
</evidence>
<feature type="binding site" evidence="13">
    <location>
        <position position="278"/>
    </location>
    <ligand>
        <name>NADPH</name>
        <dbReference type="ChEBI" id="CHEBI:57783"/>
    </ligand>
</feature>
<feature type="binding site" evidence="13">
    <location>
        <position position="253"/>
    </location>
    <ligand>
        <name>sn-glycerol 3-phosphate</name>
        <dbReference type="ChEBI" id="CHEBI:57597"/>
    </ligand>
</feature>
<dbReference type="PANTHER" id="PTHR11728:SF1">
    <property type="entry name" value="GLYCEROL-3-PHOSPHATE DEHYDROGENASE [NAD(+)] 2, CHLOROPLASTIC"/>
    <property type="match status" value="1"/>
</dbReference>
<feature type="binding site" evidence="13">
    <location>
        <position position="280"/>
    </location>
    <ligand>
        <name>NADPH</name>
        <dbReference type="ChEBI" id="CHEBI:57783"/>
    </ligand>
</feature>
<dbReference type="InterPro" id="IPR011128">
    <property type="entry name" value="G3P_DH_NAD-dep_N"/>
</dbReference>
<protein>
    <recommendedName>
        <fullName evidence="11 13">Glycerol-3-phosphate dehydrogenase [NAD(P)+]</fullName>
        <ecNumber evidence="10 13">1.1.1.94</ecNumber>
    </recommendedName>
    <alternativeName>
        <fullName evidence="13">NAD(P)(+)-dependent glycerol-3-phosphate dehydrogenase</fullName>
    </alternativeName>
    <alternativeName>
        <fullName evidence="12 13">NAD(P)H-dependent dihydroxyacetone-phosphate reductase</fullName>
    </alternativeName>
</protein>
<proteinExistence type="inferred from homology"/>
<dbReference type="AlphaFoldDB" id="B1ZPR0"/>
<evidence type="ECO:0000256" key="6">
    <source>
        <dbReference type="ARBA" id="ARBA00023098"/>
    </source>
</evidence>
<feature type="binding site" evidence="13">
    <location>
        <position position="189"/>
    </location>
    <ligand>
        <name>sn-glycerol 3-phosphate</name>
        <dbReference type="ChEBI" id="CHEBI:57597"/>
    </ligand>
</feature>
<dbReference type="PANTHER" id="PTHR11728">
    <property type="entry name" value="GLYCEROL-3-PHOSPHATE DEHYDROGENASE"/>
    <property type="match status" value="1"/>
</dbReference>
<dbReference type="GO" id="GO:0005975">
    <property type="term" value="P:carbohydrate metabolic process"/>
    <property type="evidence" value="ECO:0007669"/>
    <property type="project" value="InterPro"/>
</dbReference>
<dbReference type="InterPro" id="IPR006168">
    <property type="entry name" value="G3P_DH_NAD-dep"/>
</dbReference>
<evidence type="ECO:0000256" key="15">
    <source>
        <dbReference type="PIRSR" id="PIRSR000114-2"/>
    </source>
</evidence>
<dbReference type="GO" id="GO:0046167">
    <property type="term" value="P:glycerol-3-phosphate biosynthetic process"/>
    <property type="evidence" value="ECO:0007669"/>
    <property type="project" value="UniProtKB-UniRule"/>
</dbReference>
<evidence type="ECO:0000256" key="10">
    <source>
        <dbReference type="ARBA" id="ARBA00066687"/>
    </source>
</evidence>
<feature type="binding site" evidence="13">
    <location>
        <position position="242"/>
    </location>
    <ligand>
        <name>sn-glycerol 3-phosphate</name>
        <dbReference type="ChEBI" id="CHEBI:57597"/>
    </ligand>
</feature>
<feature type="binding site" evidence="13">
    <location>
        <position position="138"/>
    </location>
    <ligand>
        <name>NADPH</name>
        <dbReference type="ChEBI" id="CHEBI:57783"/>
    </ligand>
</feature>
<dbReference type="GO" id="GO:0046168">
    <property type="term" value="P:glycerol-3-phosphate catabolic process"/>
    <property type="evidence" value="ECO:0007669"/>
    <property type="project" value="InterPro"/>
</dbReference>
<feature type="domain" description="Glycerol-3-phosphate dehydrogenase NAD-dependent C-terminal" evidence="19">
    <location>
        <begin position="178"/>
        <end position="319"/>
    </location>
</feature>
<dbReference type="Proteomes" id="UP000007013">
    <property type="component" value="Chromosome"/>
</dbReference>
<evidence type="ECO:0000256" key="4">
    <source>
        <dbReference type="ARBA" id="ARBA00023002"/>
    </source>
</evidence>
<evidence type="ECO:0000256" key="5">
    <source>
        <dbReference type="ARBA" id="ARBA00023027"/>
    </source>
</evidence>
<sequence length="336" mass="36435">MKITVLSDGGWGTALASVLCDNGHAVTLWGPFPDYLEEMRRTRRNERFLKGIELPPALVLEADLAKACAGSSILVLAAPSQFMRGMLTKLRDVPRESDVIYLNVAKGIETDTCKRMSELVAEILGSVRYAILSGPSHAEEVARRVPTAVMTASKDAEAAMTVQSVFMNQYLRVYTSDDVVGAELGGSLKNVLALAAGVLDGMGMGDNTKAALMTRGIAEMARLGEALGGRHETFSGLSGIGDLIVTCSSRHSRNRHVGEELGKGRKLEEIQREMGMVVAEGVKTADSAYQLARRTNVVTPIIDEVYTSLYQGKDPRQAVRDLMLRDPKPELPRRTA</sequence>
<evidence type="ECO:0000313" key="21">
    <source>
        <dbReference type="Proteomes" id="UP000007013"/>
    </source>
</evidence>
<dbReference type="RefSeq" id="WP_012375050.1">
    <property type="nucleotide sequence ID" value="NC_010571.1"/>
</dbReference>
<dbReference type="HOGENOM" id="CLU_033449_0_2_0"/>
<comment type="similarity">
    <text evidence="1 13 17">Belongs to the NAD-dependent glycerol-3-phosphate dehydrogenase family.</text>
</comment>
<comment type="subcellular location">
    <subcellularLocation>
        <location evidence="13">Cytoplasm</location>
    </subcellularLocation>
</comment>
<dbReference type="InterPro" id="IPR008927">
    <property type="entry name" value="6-PGluconate_DH-like_C_sf"/>
</dbReference>
<dbReference type="UniPathway" id="UPA00940"/>
<feature type="active site" description="Proton acceptor" evidence="13 14">
    <location>
        <position position="189"/>
    </location>
</feature>
<dbReference type="SUPFAM" id="SSF51735">
    <property type="entry name" value="NAD(P)-binding Rossmann-fold domains"/>
    <property type="match status" value="1"/>
</dbReference>
<keyword evidence="3 13" id="KW-0521">NADP</keyword>
<comment type="caution">
    <text evidence="13">Lacks conserved residue(s) required for the propagation of feature annotation.</text>
</comment>
<evidence type="ECO:0000256" key="16">
    <source>
        <dbReference type="PIRSR" id="PIRSR000114-3"/>
    </source>
</evidence>
<dbReference type="SUPFAM" id="SSF48179">
    <property type="entry name" value="6-phosphogluconate dehydrogenase C-terminal domain-like"/>
    <property type="match status" value="1"/>
</dbReference>
<evidence type="ECO:0000256" key="11">
    <source>
        <dbReference type="ARBA" id="ARBA00069372"/>
    </source>
</evidence>
<dbReference type="PIRSF" id="PIRSF000114">
    <property type="entry name" value="Glycerol-3-P_dh"/>
    <property type="match status" value="1"/>
</dbReference>
<dbReference type="GO" id="GO:0008654">
    <property type="term" value="P:phospholipid biosynthetic process"/>
    <property type="evidence" value="ECO:0007669"/>
    <property type="project" value="UniProtKB-KW"/>
</dbReference>
<dbReference type="GO" id="GO:0141152">
    <property type="term" value="F:glycerol-3-phosphate dehydrogenase (NAD+) activity"/>
    <property type="evidence" value="ECO:0007669"/>
    <property type="project" value="RHEA"/>
</dbReference>
<feature type="binding site" evidence="16">
    <location>
        <position position="253"/>
    </location>
    <ligand>
        <name>NAD(+)</name>
        <dbReference type="ChEBI" id="CHEBI:57540"/>
    </ligand>
</feature>
<dbReference type="Gene3D" id="1.10.1040.10">
    <property type="entry name" value="N-(1-d-carboxylethyl)-l-norvaline Dehydrogenase, domain 2"/>
    <property type="match status" value="1"/>
</dbReference>
<evidence type="ECO:0000256" key="2">
    <source>
        <dbReference type="ARBA" id="ARBA00022516"/>
    </source>
</evidence>
<keyword evidence="13" id="KW-0963">Cytoplasm</keyword>
<dbReference type="OrthoDB" id="9812273at2"/>
<dbReference type="EC" id="1.1.1.94" evidence="10 13"/>
<comment type="function">
    <text evidence="13">Catalyzes the reduction of the glycolytic intermediate dihydroxyacetone phosphate (DHAP) to sn-glycerol 3-phosphate (G3P), the key precursor for phospholipid synthesis.</text>
</comment>
<evidence type="ECO:0000256" key="3">
    <source>
        <dbReference type="ARBA" id="ARBA00022857"/>
    </source>
</evidence>
<dbReference type="GO" id="GO:0141153">
    <property type="term" value="F:glycerol-3-phosphate dehydrogenase (NADP+) activity"/>
    <property type="evidence" value="ECO:0007669"/>
    <property type="project" value="RHEA"/>
</dbReference>
<feature type="binding site" evidence="16">
    <location>
        <position position="138"/>
    </location>
    <ligand>
        <name>NAD(+)</name>
        <dbReference type="ChEBI" id="CHEBI:57540"/>
    </ligand>
</feature>
<evidence type="ECO:0000259" key="19">
    <source>
        <dbReference type="Pfam" id="PF07479"/>
    </source>
</evidence>
<dbReference type="KEGG" id="ote:Oter_2230"/>
<comment type="pathway">
    <text evidence="13">Membrane lipid metabolism; glycerophospholipid metabolism.</text>
</comment>
<dbReference type="HAMAP" id="MF_00394">
    <property type="entry name" value="NAD_Glyc3P_dehydrog"/>
    <property type="match status" value="1"/>
</dbReference>
<dbReference type="eggNOG" id="COG0240">
    <property type="taxonomic scope" value="Bacteria"/>
</dbReference>
<organism evidence="20 21">
    <name type="scientific">Opitutus terrae (strain DSM 11246 / JCM 15787 / PB90-1)</name>
    <dbReference type="NCBI Taxonomy" id="452637"/>
    <lineage>
        <taxon>Bacteria</taxon>
        <taxon>Pseudomonadati</taxon>
        <taxon>Verrucomicrobiota</taxon>
        <taxon>Opitutia</taxon>
        <taxon>Opitutales</taxon>
        <taxon>Opitutaceae</taxon>
        <taxon>Opitutus</taxon>
    </lineage>
</organism>
<keyword evidence="5 13" id="KW-0520">NAD</keyword>
<dbReference type="InterPro" id="IPR013328">
    <property type="entry name" value="6PGD_dom2"/>
</dbReference>
<dbReference type="NCBIfam" id="NF000940">
    <property type="entry name" value="PRK00094.1-2"/>
    <property type="match status" value="1"/>
</dbReference>
<dbReference type="InterPro" id="IPR006109">
    <property type="entry name" value="G3P_DH_NAD-dep_C"/>
</dbReference>
<feature type="binding site" evidence="13">
    <location>
        <position position="254"/>
    </location>
    <ligand>
        <name>sn-glycerol 3-phosphate</name>
        <dbReference type="ChEBI" id="CHEBI:57597"/>
    </ligand>
</feature>
<keyword evidence="4 13" id="KW-0560">Oxidoreductase</keyword>
<dbReference type="GO" id="GO:0006650">
    <property type="term" value="P:glycerophospholipid metabolic process"/>
    <property type="evidence" value="ECO:0007669"/>
    <property type="project" value="UniProtKB-UniRule"/>
</dbReference>
<feature type="binding site" evidence="13">
    <location>
        <position position="11"/>
    </location>
    <ligand>
        <name>NADPH</name>
        <dbReference type="ChEBI" id="CHEBI:57783"/>
    </ligand>
</feature>
<evidence type="ECO:0000259" key="18">
    <source>
        <dbReference type="Pfam" id="PF01210"/>
    </source>
</evidence>
<keyword evidence="6 13" id="KW-0443">Lipid metabolism</keyword>
<feature type="binding site" evidence="15">
    <location>
        <begin position="253"/>
        <end position="254"/>
    </location>
    <ligand>
        <name>substrate</name>
    </ligand>
</feature>
<dbReference type="FunFam" id="3.40.50.720:FF:000019">
    <property type="entry name" value="Glycerol-3-phosphate dehydrogenase [NAD(P)+]"/>
    <property type="match status" value="1"/>
</dbReference>
<dbReference type="Pfam" id="PF01210">
    <property type="entry name" value="NAD_Gly3P_dh_N"/>
    <property type="match status" value="1"/>
</dbReference>
<evidence type="ECO:0000256" key="17">
    <source>
        <dbReference type="RuleBase" id="RU000437"/>
    </source>
</evidence>
<keyword evidence="7 13" id="KW-0594">Phospholipid biosynthesis</keyword>
<dbReference type="EMBL" id="CP001032">
    <property type="protein sequence ID" value="ACB75513.1"/>
    <property type="molecule type" value="Genomic_DNA"/>
</dbReference>
<feature type="binding site" evidence="13">
    <location>
        <position position="134"/>
    </location>
    <ligand>
        <name>sn-glycerol 3-phosphate</name>
        <dbReference type="ChEBI" id="CHEBI:57597"/>
    </ligand>
</feature>
<dbReference type="PROSITE" id="PS00957">
    <property type="entry name" value="NAD_G3PDH"/>
    <property type="match status" value="1"/>
</dbReference>
<keyword evidence="8 13" id="KW-1208">Phospholipid metabolism</keyword>
<evidence type="ECO:0000313" key="20">
    <source>
        <dbReference type="EMBL" id="ACB75513.1"/>
    </source>
</evidence>
<evidence type="ECO:0000256" key="12">
    <source>
        <dbReference type="ARBA" id="ARBA00080511"/>
    </source>
</evidence>
<dbReference type="Gene3D" id="3.40.50.720">
    <property type="entry name" value="NAD(P)-binding Rossmann-like Domain"/>
    <property type="match status" value="1"/>
</dbReference>
<feature type="binding site" evidence="15">
    <location>
        <position position="106"/>
    </location>
    <ligand>
        <name>substrate</name>
    </ligand>
</feature>
<feature type="binding site" evidence="16">
    <location>
        <position position="82"/>
    </location>
    <ligand>
        <name>NAD(+)</name>
        <dbReference type="ChEBI" id="CHEBI:57540"/>
    </ligand>
</feature>
<accession>B1ZPR0</accession>
<comment type="catalytic activity">
    <reaction evidence="9">
        <text>sn-glycerol 3-phosphate + NADP(+) = dihydroxyacetone phosphate + NADPH + H(+)</text>
        <dbReference type="Rhea" id="RHEA:11096"/>
        <dbReference type="ChEBI" id="CHEBI:15378"/>
        <dbReference type="ChEBI" id="CHEBI:57597"/>
        <dbReference type="ChEBI" id="CHEBI:57642"/>
        <dbReference type="ChEBI" id="CHEBI:57783"/>
        <dbReference type="ChEBI" id="CHEBI:58349"/>
        <dbReference type="EC" id="1.1.1.94"/>
    </reaction>
    <physiologicalReaction direction="right-to-left" evidence="9">
        <dbReference type="Rhea" id="RHEA:11098"/>
    </physiologicalReaction>
</comment>